<evidence type="ECO:0000256" key="2">
    <source>
        <dbReference type="ARBA" id="ARBA00008789"/>
    </source>
</evidence>
<keyword evidence="3" id="KW-1003">Cell membrane</keyword>
<dbReference type="PANTHER" id="PTHR16024:SF27">
    <property type="entry name" value="XK-RELATED PROTEIN"/>
    <property type="match status" value="1"/>
</dbReference>
<feature type="transmembrane region" description="Helical" evidence="7">
    <location>
        <begin position="550"/>
        <end position="572"/>
    </location>
</feature>
<evidence type="ECO:0000313" key="9">
    <source>
        <dbReference type="EMBL" id="KAG5669999.1"/>
    </source>
</evidence>
<feature type="region of interest" description="Disordered" evidence="8">
    <location>
        <begin position="350"/>
        <end position="380"/>
    </location>
</feature>
<dbReference type="Proteomes" id="UP001107558">
    <property type="component" value="Chromosome 3"/>
</dbReference>
<comment type="caution">
    <text evidence="9">The sequence shown here is derived from an EMBL/GenBank/DDBJ whole genome shotgun (WGS) entry which is preliminary data.</text>
</comment>
<keyword evidence="4 7" id="KW-0812">Transmembrane</keyword>
<feature type="transmembrane region" description="Helical" evidence="7">
    <location>
        <begin position="490"/>
        <end position="512"/>
    </location>
</feature>
<feature type="transmembrane region" description="Helical" evidence="7">
    <location>
        <begin position="584"/>
        <end position="606"/>
    </location>
</feature>
<dbReference type="GO" id="GO:0070782">
    <property type="term" value="P:phosphatidylserine exposure on apoptotic cell surface"/>
    <property type="evidence" value="ECO:0007669"/>
    <property type="project" value="TreeGrafter"/>
</dbReference>
<dbReference type="AlphaFoldDB" id="A0A9J6BK81"/>
<gene>
    <name evidence="9" type="ORF">PVAND_000287</name>
</gene>
<reference evidence="9" key="1">
    <citation type="submission" date="2021-03" db="EMBL/GenBank/DDBJ databases">
        <title>Chromosome level genome of the anhydrobiotic midge Polypedilum vanderplanki.</title>
        <authorList>
            <person name="Yoshida Y."/>
            <person name="Kikawada T."/>
            <person name="Gusev O."/>
        </authorList>
    </citation>
    <scope>NUCLEOTIDE SEQUENCE</scope>
    <source>
        <strain evidence="9">NIAS01</strain>
        <tissue evidence="9">Whole body or cell culture</tissue>
    </source>
</reference>
<evidence type="ECO:0000313" key="10">
    <source>
        <dbReference type="Proteomes" id="UP001107558"/>
    </source>
</evidence>
<dbReference type="InterPro" id="IPR050895">
    <property type="entry name" value="XK-related_scramblase"/>
</dbReference>
<evidence type="ECO:0000256" key="4">
    <source>
        <dbReference type="ARBA" id="ARBA00022692"/>
    </source>
</evidence>
<evidence type="ECO:0000256" key="8">
    <source>
        <dbReference type="SAM" id="MobiDB-lite"/>
    </source>
</evidence>
<evidence type="ECO:0000256" key="5">
    <source>
        <dbReference type="ARBA" id="ARBA00022989"/>
    </source>
</evidence>
<comment type="similarity">
    <text evidence="2 7">Belongs to the XK family.</text>
</comment>
<sequence>MDPLENVPVKILGYSVKTRWQITLNYLIPCIVELLVFLSVMVVDGALVYQHLLDKNYLWAWHTLGIVFIPPVLTFVCILMSDQWPIETGFGREKRIFLARQIMNLFLFPICATYRFSRKIFWCVDSLFHERNTYERHHAMAKAAEASPFELYHFLQSFFHCAPQIILQLFILLRDDMFRNYDTAFVQGMCVIFNLIKMSMTAESYQRFESQKVVGKNYPWLAPHQVVTRSTTFRRTLSAPGEEIVTNANNSSNIMSQEVNERKSMNVDKNNFNETSTKKNDEATKKIDFVSNITDDDKLYSMRNKVDTHRPSTSTQRNVPDDDLLDNIEEIKEYLRRTAEVDEVDEIDTPPVLRNTTNEDNFDRIPSIPPPPRPKSHSTLNRLSTFKDMLIFEAESFIKAKVPRIPEGMFEHYNKVKEHQEKEKTMNESTSAQQTLNIESHDDVDALLMPKRRKVVDGIESDDIVAKFISFLGWNFFLIMRLISLSVFSVFYPAHCLWLCFAHYVLMLLCLINETRFTVKWQRTAFYTVLAYIFIFNLIEFKIRFRHVRYWYTSYFVLVMAQNIGMTIAWFGFTDFLDNWWFEFMFLVTLQSGIMSLMCFLLYFCYLKPQDKVFFVNE</sequence>
<name>A0A9J6BK81_POLVA</name>
<proteinExistence type="inferred from homology"/>
<evidence type="ECO:0000256" key="6">
    <source>
        <dbReference type="ARBA" id="ARBA00023136"/>
    </source>
</evidence>
<dbReference type="GO" id="GO:0005886">
    <property type="term" value="C:plasma membrane"/>
    <property type="evidence" value="ECO:0007669"/>
    <property type="project" value="UniProtKB-SubCell"/>
</dbReference>
<accession>A0A9J6BK81</accession>
<evidence type="ECO:0000256" key="1">
    <source>
        <dbReference type="ARBA" id="ARBA00004651"/>
    </source>
</evidence>
<dbReference type="PANTHER" id="PTHR16024">
    <property type="entry name" value="XK-RELATED PROTEIN"/>
    <property type="match status" value="1"/>
</dbReference>
<keyword evidence="5 7" id="KW-1133">Transmembrane helix</keyword>
<evidence type="ECO:0000256" key="7">
    <source>
        <dbReference type="RuleBase" id="RU910716"/>
    </source>
</evidence>
<feature type="transmembrane region" description="Helical" evidence="7">
    <location>
        <begin position="59"/>
        <end position="80"/>
    </location>
</feature>
<organism evidence="9 10">
    <name type="scientific">Polypedilum vanderplanki</name>
    <name type="common">Sleeping chironomid midge</name>
    <dbReference type="NCBI Taxonomy" id="319348"/>
    <lineage>
        <taxon>Eukaryota</taxon>
        <taxon>Metazoa</taxon>
        <taxon>Ecdysozoa</taxon>
        <taxon>Arthropoda</taxon>
        <taxon>Hexapoda</taxon>
        <taxon>Insecta</taxon>
        <taxon>Pterygota</taxon>
        <taxon>Neoptera</taxon>
        <taxon>Endopterygota</taxon>
        <taxon>Diptera</taxon>
        <taxon>Nematocera</taxon>
        <taxon>Chironomoidea</taxon>
        <taxon>Chironomidae</taxon>
        <taxon>Chironominae</taxon>
        <taxon>Polypedilum</taxon>
        <taxon>Polypedilum</taxon>
    </lineage>
</organism>
<evidence type="ECO:0000256" key="3">
    <source>
        <dbReference type="ARBA" id="ARBA00022475"/>
    </source>
</evidence>
<feature type="transmembrane region" description="Helical" evidence="7">
    <location>
        <begin position="101"/>
        <end position="117"/>
    </location>
</feature>
<dbReference type="OrthoDB" id="8190653at2759"/>
<dbReference type="InterPro" id="IPR018629">
    <property type="entry name" value="XK-rel"/>
</dbReference>
<keyword evidence="6 7" id="KW-0472">Membrane</keyword>
<dbReference type="EMBL" id="JADBJN010000003">
    <property type="protein sequence ID" value="KAG5669999.1"/>
    <property type="molecule type" value="Genomic_DNA"/>
</dbReference>
<comment type="subcellular location">
    <subcellularLocation>
        <location evidence="1">Cell membrane</location>
        <topology evidence="1">Multi-pass membrane protein</topology>
    </subcellularLocation>
    <subcellularLocation>
        <location evidence="7">Membrane</location>
        <topology evidence="7">Multi-pass membrane protein</topology>
    </subcellularLocation>
</comment>
<feature type="transmembrane region" description="Helical" evidence="7">
    <location>
        <begin position="26"/>
        <end position="47"/>
    </location>
</feature>
<keyword evidence="10" id="KW-1185">Reference proteome</keyword>
<dbReference type="Pfam" id="PF09815">
    <property type="entry name" value="XK-related"/>
    <property type="match status" value="2"/>
</dbReference>
<feature type="transmembrane region" description="Helical" evidence="7">
    <location>
        <begin position="524"/>
        <end position="543"/>
    </location>
</feature>
<dbReference type="GO" id="GO:1902742">
    <property type="term" value="P:apoptotic process involved in development"/>
    <property type="evidence" value="ECO:0007669"/>
    <property type="project" value="TreeGrafter"/>
</dbReference>
<protein>
    <recommendedName>
        <fullName evidence="7">XK-related protein</fullName>
    </recommendedName>
</protein>
<dbReference type="GO" id="GO:0043652">
    <property type="term" value="P:engulfment of apoptotic cell"/>
    <property type="evidence" value="ECO:0007669"/>
    <property type="project" value="TreeGrafter"/>
</dbReference>